<dbReference type="InterPro" id="IPR015927">
    <property type="entry name" value="Peptidase_S24_S26A/B/C"/>
</dbReference>
<dbReference type="RefSeq" id="WP_341369830.1">
    <property type="nucleotide sequence ID" value="NZ_JBBPCO010000002.1"/>
</dbReference>
<keyword evidence="10" id="KW-0548">Nucleotidyltransferase</keyword>
<sequence length="190" mass="19704">MGTRGGVRSGAGRPAGTGRYGEPTQAVRVPQSLLPVVTGLLAGRRGDALPAGAWQAQVGVPCPLPRYGHRVRAGFPSPADDHLDRSLDLNELLIAHPAATFLVTVEGESMTGLGIHPGDLLVVDRAITPQSGQIVVAAVNGELTVKTLELRGSTAKLVAAHPDFPPIAISAELDLVIWGVVTGVVRTLKP</sequence>
<evidence type="ECO:0000313" key="11">
    <source>
        <dbReference type="Proteomes" id="UP001446205"/>
    </source>
</evidence>
<dbReference type="EC" id="2.7.7.7" evidence="10"/>
<evidence type="ECO:0000256" key="3">
    <source>
        <dbReference type="ARBA" id="ARBA00022801"/>
    </source>
</evidence>
<keyword evidence="3 7" id="KW-0378">Hydrolase</keyword>
<keyword evidence="10" id="KW-0808">Transferase</keyword>
<evidence type="ECO:0000259" key="9">
    <source>
        <dbReference type="Pfam" id="PF00717"/>
    </source>
</evidence>
<dbReference type="PANTHER" id="PTHR33516">
    <property type="entry name" value="LEXA REPRESSOR"/>
    <property type="match status" value="1"/>
</dbReference>
<dbReference type="NCBIfam" id="NF007621">
    <property type="entry name" value="PRK10276.1"/>
    <property type="match status" value="1"/>
</dbReference>
<evidence type="ECO:0000256" key="6">
    <source>
        <dbReference type="ARBA" id="ARBA00023236"/>
    </source>
</evidence>
<feature type="region of interest" description="Disordered" evidence="8">
    <location>
        <begin position="1"/>
        <end position="23"/>
    </location>
</feature>
<protein>
    <submittedName>
        <fullName evidence="10">Translesion error-prone DNA polymerase V autoproteolytic subunit</fullName>
        <ecNumber evidence="10">2.7.7.7</ecNumber>
    </submittedName>
</protein>
<dbReference type="PRINTS" id="PR00726">
    <property type="entry name" value="LEXASERPTASE"/>
</dbReference>
<evidence type="ECO:0000256" key="1">
    <source>
        <dbReference type="ARBA" id="ARBA00007484"/>
    </source>
</evidence>
<comment type="similarity">
    <text evidence="1 7">Belongs to the peptidase S24 family.</text>
</comment>
<keyword evidence="6" id="KW-0742">SOS response</keyword>
<keyword evidence="2" id="KW-0227">DNA damage</keyword>
<evidence type="ECO:0000256" key="4">
    <source>
        <dbReference type="ARBA" id="ARBA00022813"/>
    </source>
</evidence>
<dbReference type="InterPro" id="IPR050077">
    <property type="entry name" value="LexA_repressor"/>
</dbReference>
<dbReference type="GO" id="GO:0003887">
    <property type="term" value="F:DNA-directed DNA polymerase activity"/>
    <property type="evidence" value="ECO:0007669"/>
    <property type="project" value="UniProtKB-EC"/>
</dbReference>
<dbReference type="EMBL" id="JBBPCO010000002">
    <property type="protein sequence ID" value="MEK8088765.1"/>
    <property type="molecule type" value="Genomic_DNA"/>
</dbReference>
<feature type="domain" description="Peptidase S24/S26A/S26B/S26C" evidence="9">
    <location>
        <begin position="67"/>
        <end position="181"/>
    </location>
</feature>
<evidence type="ECO:0000256" key="7">
    <source>
        <dbReference type="RuleBase" id="RU003991"/>
    </source>
</evidence>
<accession>A0ABU9D5D6</accession>
<evidence type="ECO:0000256" key="8">
    <source>
        <dbReference type="SAM" id="MobiDB-lite"/>
    </source>
</evidence>
<dbReference type="Gene3D" id="2.10.109.10">
    <property type="entry name" value="Umud Fragment, subunit A"/>
    <property type="match status" value="1"/>
</dbReference>
<dbReference type="PANTHER" id="PTHR33516:SF2">
    <property type="entry name" value="LEXA REPRESSOR-RELATED"/>
    <property type="match status" value="1"/>
</dbReference>
<dbReference type="InterPro" id="IPR006197">
    <property type="entry name" value="Peptidase_S24_LexA"/>
</dbReference>
<organism evidence="10 11">
    <name type="scientific">Thermithiobacillus plumbiphilus</name>
    <dbReference type="NCBI Taxonomy" id="1729899"/>
    <lineage>
        <taxon>Bacteria</taxon>
        <taxon>Pseudomonadati</taxon>
        <taxon>Pseudomonadota</taxon>
        <taxon>Acidithiobacillia</taxon>
        <taxon>Acidithiobacillales</taxon>
        <taxon>Thermithiobacillaceae</taxon>
        <taxon>Thermithiobacillus</taxon>
    </lineage>
</organism>
<keyword evidence="4 7" id="KW-0068">Autocatalytic cleavage</keyword>
<dbReference type="CDD" id="cd06529">
    <property type="entry name" value="S24_LexA-like"/>
    <property type="match status" value="1"/>
</dbReference>
<comment type="caution">
    <text evidence="10">The sequence shown here is derived from an EMBL/GenBank/DDBJ whole genome shotgun (WGS) entry which is preliminary data.</text>
</comment>
<evidence type="ECO:0000313" key="10">
    <source>
        <dbReference type="EMBL" id="MEK8088765.1"/>
    </source>
</evidence>
<name>A0ABU9D5D6_9PROT</name>
<proteinExistence type="inferred from homology"/>
<feature type="compositionally biased region" description="Gly residues" evidence="8">
    <location>
        <begin position="1"/>
        <end position="19"/>
    </location>
</feature>
<reference evidence="10 11" key="1">
    <citation type="submission" date="2024-04" db="EMBL/GenBank/DDBJ databases">
        <authorList>
            <person name="Abashina T."/>
            <person name="Shaikin A."/>
        </authorList>
    </citation>
    <scope>NUCLEOTIDE SEQUENCE [LARGE SCALE GENOMIC DNA]</scope>
    <source>
        <strain evidence="10 11">AAFK</strain>
    </source>
</reference>
<evidence type="ECO:0000256" key="2">
    <source>
        <dbReference type="ARBA" id="ARBA00022763"/>
    </source>
</evidence>
<gene>
    <name evidence="10" type="primary">umuD</name>
    <name evidence="10" type="ORF">WOB96_03200</name>
</gene>
<dbReference type="Pfam" id="PF00717">
    <property type="entry name" value="Peptidase_S24"/>
    <property type="match status" value="1"/>
</dbReference>
<keyword evidence="5" id="KW-0234">DNA repair</keyword>
<dbReference type="SUPFAM" id="SSF51306">
    <property type="entry name" value="LexA/Signal peptidase"/>
    <property type="match status" value="1"/>
</dbReference>
<keyword evidence="11" id="KW-1185">Reference proteome</keyword>
<dbReference type="InterPro" id="IPR039418">
    <property type="entry name" value="LexA-like"/>
</dbReference>
<dbReference type="Proteomes" id="UP001446205">
    <property type="component" value="Unassembled WGS sequence"/>
</dbReference>
<dbReference type="InterPro" id="IPR036286">
    <property type="entry name" value="LexA/Signal_pep-like_sf"/>
</dbReference>
<evidence type="ECO:0000256" key="5">
    <source>
        <dbReference type="ARBA" id="ARBA00023204"/>
    </source>
</evidence>